<keyword evidence="1" id="KW-0614">Plasmid</keyword>
<protein>
    <submittedName>
        <fullName evidence="1">Uncharacterized protein</fullName>
    </submittedName>
</protein>
<sequence length="109" mass="12273">MASGADFGQDVDCTAGYLNLGGSWRWKYAKVATRSSTWCAAMSTTESVRQATPPSSRITRWAWNWDTPRQEHRRVTAGRRSRSPTLSARFRFFITGQRRAGSIAPTAMR</sequence>
<evidence type="ECO:0000313" key="2">
    <source>
        <dbReference type="Proteomes" id="UP000261758"/>
    </source>
</evidence>
<organism evidence="1 2">
    <name type="scientific">Ralstonia solanacearum</name>
    <name type="common">Pseudomonas solanacearum</name>
    <dbReference type="NCBI Taxonomy" id="305"/>
    <lineage>
        <taxon>Bacteria</taxon>
        <taxon>Pseudomonadati</taxon>
        <taxon>Pseudomonadota</taxon>
        <taxon>Betaproteobacteria</taxon>
        <taxon>Burkholderiales</taxon>
        <taxon>Burkholderiaceae</taxon>
        <taxon>Ralstonia</taxon>
        <taxon>Ralstonia solanacearum species complex</taxon>
    </lineage>
</organism>
<reference evidence="1 2" key="1">
    <citation type="submission" date="2017-08" db="EMBL/GenBank/DDBJ databases">
        <title>Genome sequences of Ralstonia solanacearum Species Complex (RSSC) isolated from Potato bacterial wilts in Korea.</title>
        <authorList>
            <person name="Cho H."/>
            <person name="Song E.-S."/>
            <person name="Lee Y.K."/>
            <person name="Lee S."/>
            <person name="Lee S.-W."/>
            <person name="Jo A."/>
            <person name="Kim J.-G."/>
            <person name="Hwang I."/>
        </authorList>
    </citation>
    <scope>NUCLEOTIDE SEQUENCE [LARGE SCALE GENOMIC DNA]</scope>
    <source>
        <strain evidence="1 2">T98</strain>
        <plasmid evidence="1 2">unnamed</plasmid>
    </source>
</reference>
<accession>A0AAD0SAH2</accession>
<evidence type="ECO:0000313" key="1">
    <source>
        <dbReference type="EMBL" id="AXV84041.1"/>
    </source>
</evidence>
<proteinExistence type="predicted"/>
<gene>
    <name evidence="1" type="ORF">CJO77_21115</name>
</gene>
<name>A0AAD0SAH2_RALSL</name>
<dbReference type="EMBL" id="CP022760">
    <property type="protein sequence ID" value="AXV84041.1"/>
    <property type="molecule type" value="Genomic_DNA"/>
</dbReference>
<geneLocation type="plasmid" evidence="1 2">
    <name>unnamed</name>
</geneLocation>
<dbReference type="AlphaFoldDB" id="A0AAD0SAH2"/>
<dbReference type="Proteomes" id="UP000261758">
    <property type="component" value="Plasmid unnamed"/>
</dbReference>